<keyword evidence="8" id="KW-1185">Reference proteome</keyword>
<evidence type="ECO:0000256" key="2">
    <source>
        <dbReference type="ARBA" id="ARBA00034534"/>
    </source>
</evidence>
<feature type="domain" description="Splicing factor Cactin C-terminal" evidence="5">
    <location>
        <begin position="609"/>
        <end position="752"/>
    </location>
</feature>
<evidence type="ECO:0000256" key="4">
    <source>
        <dbReference type="SAM" id="MobiDB-lite"/>
    </source>
</evidence>
<accession>A0A1R1XJD0</accession>
<evidence type="ECO:0000313" key="8">
    <source>
        <dbReference type="Proteomes" id="UP000187283"/>
    </source>
</evidence>
<feature type="coiled-coil region" evidence="3">
    <location>
        <begin position="215"/>
        <end position="258"/>
    </location>
</feature>
<feature type="region of interest" description="Disordered" evidence="4">
    <location>
        <begin position="673"/>
        <end position="692"/>
    </location>
</feature>
<feature type="compositionally biased region" description="Basic and acidic residues" evidence="4">
    <location>
        <begin position="151"/>
        <end position="160"/>
    </location>
</feature>
<comment type="similarity">
    <text evidence="1">Belongs to the CACTIN family.</text>
</comment>
<comment type="caution">
    <text evidence="7">The sequence shown here is derived from an EMBL/GenBank/DDBJ whole genome shotgun (WGS) entry which is preliminary data.</text>
</comment>
<feature type="domain" description="Splicing factor cactin central" evidence="6">
    <location>
        <begin position="256"/>
        <end position="443"/>
    </location>
</feature>
<evidence type="ECO:0000313" key="7">
    <source>
        <dbReference type="EMBL" id="OMJ14720.1"/>
    </source>
</evidence>
<evidence type="ECO:0000256" key="3">
    <source>
        <dbReference type="SAM" id="Coils"/>
    </source>
</evidence>
<keyword evidence="3" id="KW-0175">Coiled coil</keyword>
<reference evidence="7 8" key="1">
    <citation type="submission" date="2017-01" db="EMBL/GenBank/DDBJ databases">
        <authorList>
            <person name="Mah S.A."/>
            <person name="Swanson W.J."/>
            <person name="Moy G.W."/>
            <person name="Vacquier V.D."/>
        </authorList>
    </citation>
    <scope>NUCLEOTIDE SEQUENCE [LARGE SCALE GENOMIC DNA]</scope>
    <source>
        <strain evidence="7 8">GSMNP</strain>
    </source>
</reference>
<dbReference type="STRING" id="133412.A0A1R1XJD0"/>
<feature type="compositionally biased region" description="Basic and acidic residues" evidence="4">
    <location>
        <begin position="10"/>
        <end position="30"/>
    </location>
</feature>
<dbReference type="PANTHER" id="PTHR21737">
    <property type="entry name" value="POLYGLUTAMINE BINDING PROTEIN 1/MARVEL MEMBRANE-ASSOCIATING DOMAIN CONTAINING 3"/>
    <property type="match status" value="1"/>
</dbReference>
<gene>
    <name evidence="7" type="ORF">AYI70_g7713</name>
</gene>
<protein>
    <recommendedName>
        <fullName evidence="2">Splicing factor Cactin</fullName>
    </recommendedName>
</protein>
<dbReference type="InterPro" id="IPR018816">
    <property type="entry name" value="Cactin_central"/>
</dbReference>
<dbReference type="SMART" id="SM01050">
    <property type="entry name" value="CactinC_cactus"/>
    <property type="match status" value="1"/>
</dbReference>
<feature type="compositionally biased region" description="Basic and acidic residues" evidence="4">
    <location>
        <begin position="37"/>
        <end position="47"/>
    </location>
</feature>
<dbReference type="EMBL" id="LSSN01002942">
    <property type="protein sequence ID" value="OMJ14720.1"/>
    <property type="molecule type" value="Genomic_DNA"/>
</dbReference>
<evidence type="ECO:0000259" key="5">
    <source>
        <dbReference type="Pfam" id="PF09732"/>
    </source>
</evidence>
<dbReference type="GO" id="GO:0005737">
    <property type="term" value="C:cytoplasm"/>
    <property type="evidence" value="ECO:0007669"/>
    <property type="project" value="TreeGrafter"/>
</dbReference>
<sequence length="752" mass="88627">METSSSSALKSEKYSDSKKNSSRRESEINSKYRSKHKDSDSDYDSKSKNRSRKSHDKDHRYSDSEDDDLRARSRKSRDYSSGRDSKFRNSKQRHDSSESDRDRKSKRTKDKYASSESEQDRKSKRKKEKYYSSDSDQGRRHRKSKSKSKKRQDYSSETKDSRRKPSSKNSSLSKGDDLYKDLTLAIDAKELEKEFVWKKKDKVMKQSGLTKSEIKARKRELQKETEIELMKLKERRKLREQENVLREIELARLAQEAEQEQLGDWKERENSFHLSQAKKRAEIRASLNRPKPIDILAINLKLATSNIDDPDQTFDYNIDFTEPWKIVEGLGLDEVEELYIDIQMYVALEKVPENLEFWKALMLVCDSRRQRLKEIDSSTGVSKAVEQEIIAFLNKKSKEDLDIIEAEIQQKFQSNLPIDSDYWEQVLKQMVVEKAKLKIDEYHNKVISNLLIQTRRKQQDDAAKHQHELALYLSNPANSIPLVAPNESVQDTDNIDSINTGDSDSQQINKVVEEFSSEMEPVLLKDVGREDRNLDIYSQDEFNQILLKKRLQILKFEFITKKANQNSNDSSQELSIDKELYNMEASKGLSNEEDIFTSEALLEQKSYLWQDKYKPRKPRYFNRVHTGYEWNKYNQTHYDFDNPPPKVVMGYKFNIFYPDLIDKSKAPTYRIEQDPDQIPETAQDESRGHKKSRRITGDTCIIRFIAGPPYEDIAFKIVNKEWEYGRKFGFKNSFDRNVLQLHFKFARQFYRK</sequence>
<feature type="compositionally biased region" description="Basic and acidic residues" evidence="4">
    <location>
        <begin position="76"/>
        <end position="103"/>
    </location>
</feature>
<feature type="compositionally biased region" description="Basic residues" evidence="4">
    <location>
        <begin position="139"/>
        <end position="150"/>
    </location>
</feature>
<dbReference type="AlphaFoldDB" id="A0A1R1XJD0"/>
<dbReference type="Pfam" id="PF09732">
    <property type="entry name" value="CactinC_cactus"/>
    <property type="match status" value="1"/>
</dbReference>
<evidence type="ECO:0000256" key="1">
    <source>
        <dbReference type="ARBA" id="ARBA00006895"/>
    </source>
</evidence>
<organism evidence="7 8">
    <name type="scientific">Smittium culicis</name>
    <dbReference type="NCBI Taxonomy" id="133412"/>
    <lineage>
        <taxon>Eukaryota</taxon>
        <taxon>Fungi</taxon>
        <taxon>Fungi incertae sedis</taxon>
        <taxon>Zoopagomycota</taxon>
        <taxon>Kickxellomycotina</taxon>
        <taxon>Harpellomycetes</taxon>
        <taxon>Harpellales</taxon>
        <taxon>Legeriomycetaceae</taxon>
        <taxon>Smittium</taxon>
    </lineage>
</organism>
<dbReference type="GO" id="GO:0005681">
    <property type="term" value="C:spliceosomal complex"/>
    <property type="evidence" value="ECO:0007669"/>
    <property type="project" value="TreeGrafter"/>
</dbReference>
<feature type="region of interest" description="Disordered" evidence="4">
    <location>
        <begin position="1"/>
        <end position="179"/>
    </location>
</feature>
<feature type="compositionally biased region" description="Basic and acidic residues" evidence="4">
    <location>
        <begin position="110"/>
        <end position="121"/>
    </location>
</feature>
<dbReference type="InterPro" id="IPR019134">
    <property type="entry name" value="Cactin_C"/>
</dbReference>
<proteinExistence type="inferred from homology"/>
<dbReference type="Pfam" id="PF10312">
    <property type="entry name" value="Cactin_mid"/>
    <property type="match status" value="1"/>
</dbReference>
<dbReference type="OrthoDB" id="265955at2759"/>
<dbReference type="GO" id="GO:0045292">
    <property type="term" value="P:mRNA cis splicing, via spliceosome"/>
    <property type="evidence" value="ECO:0007669"/>
    <property type="project" value="TreeGrafter"/>
</dbReference>
<dbReference type="PANTHER" id="PTHR21737:SF4">
    <property type="entry name" value="SPLICING FACTOR CACTIN"/>
    <property type="match status" value="1"/>
</dbReference>
<name>A0A1R1XJD0_9FUNG</name>
<evidence type="ECO:0000259" key="6">
    <source>
        <dbReference type="Pfam" id="PF10312"/>
    </source>
</evidence>
<dbReference type="Proteomes" id="UP000187283">
    <property type="component" value="Unassembled WGS sequence"/>
</dbReference>